<organism evidence="10 11">
    <name type="scientific">Marisediminicola antarctica</name>
    <dbReference type="NCBI Taxonomy" id="674079"/>
    <lineage>
        <taxon>Bacteria</taxon>
        <taxon>Bacillati</taxon>
        <taxon>Actinomycetota</taxon>
        <taxon>Actinomycetes</taxon>
        <taxon>Micrococcales</taxon>
        <taxon>Microbacteriaceae</taxon>
        <taxon>Marisediminicola</taxon>
    </lineage>
</organism>
<dbReference type="InterPro" id="IPR000415">
    <property type="entry name" value="Nitroreductase-like"/>
</dbReference>
<dbReference type="InterPro" id="IPR026021">
    <property type="entry name" value="YdjA-like"/>
</dbReference>
<comment type="cofactor">
    <cofactor evidence="8">
        <name>FMN</name>
        <dbReference type="ChEBI" id="CHEBI:58210"/>
    </cofactor>
    <text evidence="8">Binds 1 FMN per subunit.</text>
</comment>
<evidence type="ECO:0000256" key="8">
    <source>
        <dbReference type="PIRSR" id="PIRSR000232-1"/>
    </source>
</evidence>
<proteinExistence type="inferred from homology"/>
<keyword evidence="3 7" id="KW-0288">FMN</keyword>
<dbReference type="OrthoDB" id="3268470at2"/>
<keyword evidence="2 7" id="KW-0285">Flavoprotein</keyword>
<dbReference type="GO" id="GO:0016491">
    <property type="term" value="F:oxidoreductase activity"/>
    <property type="evidence" value="ECO:0007669"/>
    <property type="project" value="UniProtKB-UniRule"/>
</dbReference>
<evidence type="ECO:0000259" key="9">
    <source>
        <dbReference type="Pfam" id="PF00881"/>
    </source>
</evidence>
<evidence type="ECO:0000256" key="6">
    <source>
        <dbReference type="ARBA" id="ARBA00023027"/>
    </source>
</evidence>
<dbReference type="Gene3D" id="3.40.109.10">
    <property type="entry name" value="NADH Oxidase"/>
    <property type="match status" value="1"/>
</dbReference>
<comment type="similarity">
    <text evidence="1 7">Belongs to the nitroreductase family.</text>
</comment>
<dbReference type="AlphaFoldDB" id="A0A7L5AGQ4"/>
<feature type="domain" description="Nitroreductase" evidence="9">
    <location>
        <begin position="7"/>
        <end position="158"/>
    </location>
</feature>
<dbReference type="PANTHER" id="PTHR43821">
    <property type="entry name" value="NAD(P)H NITROREDUCTASE YDJA-RELATED"/>
    <property type="match status" value="1"/>
</dbReference>
<dbReference type="Pfam" id="PF00881">
    <property type="entry name" value="Nitroreductase"/>
    <property type="match status" value="1"/>
</dbReference>
<dbReference type="Proteomes" id="UP000464507">
    <property type="component" value="Chromosome"/>
</dbReference>
<keyword evidence="6 7" id="KW-0520">NAD</keyword>
<dbReference type="EMBL" id="CP017146">
    <property type="protein sequence ID" value="QHO69186.1"/>
    <property type="molecule type" value="Genomic_DNA"/>
</dbReference>
<dbReference type="InterPro" id="IPR029479">
    <property type="entry name" value="Nitroreductase"/>
</dbReference>
<feature type="binding site" description="in other chain" evidence="8">
    <location>
        <begin position="128"/>
        <end position="130"/>
    </location>
    <ligand>
        <name>FMN</name>
        <dbReference type="ChEBI" id="CHEBI:58210"/>
        <note>ligand shared between dimeric partners</note>
    </ligand>
</feature>
<keyword evidence="5 7" id="KW-0560">Oxidoreductase</keyword>
<evidence type="ECO:0000256" key="4">
    <source>
        <dbReference type="ARBA" id="ARBA00022857"/>
    </source>
</evidence>
<keyword evidence="4 7" id="KW-0521">NADP</keyword>
<evidence type="ECO:0000256" key="1">
    <source>
        <dbReference type="ARBA" id="ARBA00007118"/>
    </source>
</evidence>
<gene>
    <name evidence="10" type="ORF">BHD05_05510</name>
</gene>
<feature type="binding site" evidence="8">
    <location>
        <position position="39"/>
    </location>
    <ligand>
        <name>FMN</name>
        <dbReference type="ChEBI" id="CHEBI:58210"/>
        <note>ligand shared between dimeric partners</note>
    </ligand>
</feature>
<evidence type="ECO:0000256" key="7">
    <source>
        <dbReference type="PIRNR" id="PIRNR000232"/>
    </source>
</evidence>
<evidence type="ECO:0000256" key="3">
    <source>
        <dbReference type="ARBA" id="ARBA00022643"/>
    </source>
</evidence>
<reference evidence="10 11" key="1">
    <citation type="submission" date="2016-09" db="EMBL/GenBank/DDBJ databases">
        <title>Complete genome sequence of microbes from the polar regions.</title>
        <authorList>
            <person name="Liao L."/>
            <person name="Chen B."/>
        </authorList>
    </citation>
    <scope>NUCLEOTIDE SEQUENCE [LARGE SCALE GENOMIC DNA]</scope>
    <source>
        <strain evidence="10 11">ZS314</strain>
    </source>
</reference>
<protein>
    <recommendedName>
        <fullName evidence="7">Putative NAD(P)H nitroreductase</fullName>
        <ecNumber evidence="7">1.-.-.-</ecNumber>
    </recommendedName>
</protein>
<sequence>MTALDAARRRRSRPLVTAAAPTTDELLPLIEGAASVADHGALRPWRIIELRGDARRRLGDALAAASGATGAGAHKIAAKPLRAELLLAIVECTRPSPKVAPWEQGATAAGIGHLLSLLLDEAGWGVMWRTGLLTRSEEVRRAHGLADNEQLLGWLYVGGIPDEPNEAPKPRIDPREFLSAL</sequence>
<accession>A0A7L5AGQ4</accession>
<dbReference type="KEGG" id="mant:BHD05_05510"/>
<dbReference type="InterPro" id="IPR052530">
    <property type="entry name" value="NAD(P)H_nitroreductase"/>
</dbReference>
<dbReference type="PANTHER" id="PTHR43821:SF1">
    <property type="entry name" value="NAD(P)H NITROREDUCTASE YDJA-RELATED"/>
    <property type="match status" value="1"/>
</dbReference>
<dbReference type="SUPFAM" id="SSF55469">
    <property type="entry name" value="FMN-dependent nitroreductase-like"/>
    <property type="match status" value="1"/>
</dbReference>
<dbReference type="RefSeq" id="WP_161885549.1">
    <property type="nucleotide sequence ID" value="NZ_CP017146.1"/>
</dbReference>
<name>A0A7L5AGQ4_9MICO</name>
<dbReference type="PIRSF" id="PIRSF000232">
    <property type="entry name" value="YdjA"/>
    <property type="match status" value="1"/>
</dbReference>
<evidence type="ECO:0000313" key="10">
    <source>
        <dbReference type="EMBL" id="QHO69186.1"/>
    </source>
</evidence>
<feature type="binding site" description="in other chain" evidence="8">
    <location>
        <begin position="10"/>
        <end position="12"/>
    </location>
    <ligand>
        <name>FMN</name>
        <dbReference type="ChEBI" id="CHEBI:58210"/>
        <note>ligand shared between dimeric partners</note>
    </ligand>
</feature>
<evidence type="ECO:0000313" key="11">
    <source>
        <dbReference type="Proteomes" id="UP000464507"/>
    </source>
</evidence>
<evidence type="ECO:0000256" key="5">
    <source>
        <dbReference type="ARBA" id="ARBA00023002"/>
    </source>
</evidence>
<dbReference type="EC" id="1.-.-.-" evidence="7"/>
<evidence type="ECO:0000256" key="2">
    <source>
        <dbReference type="ARBA" id="ARBA00022630"/>
    </source>
</evidence>
<keyword evidence="11" id="KW-1185">Reference proteome</keyword>